<evidence type="ECO:0000313" key="1">
    <source>
        <dbReference type="EMBL" id="XDQ01643.1"/>
    </source>
</evidence>
<proteinExistence type="predicted"/>
<gene>
    <name evidence="1" type="ORF">AB5J58_16195</name>
</gene>
<dbReference type="RefSeq" id="WP_369187985.1">
    <property type="nucleotide sequence ID" value="NZ_CP163431.1"/>
</dbReference>
<protein>
    <submittedName>
        <fullName evidence="1">Uncharacterized protein</fullName>
    </submittedName>
</protein>
<reference evidence="1" key="1">
    <citation type="submission" date="2024-07" db="EMBL/GenBank/DDBJ databases">
        <authorList>
            <person name="Yu S.T."/>
        </authorList>
    </citation>
    <scope>NUCLEOTIDE SEQUENCE</scope>
    <source>
        <strain evidence="1">R08</strain>
    </source>
</reference>
<accession>A0AB39M9V8</accession>
<name>A0AB39M9V8_9ACTN</name>
<dbReference type="AlphaFoldDB" id="A0AB39M9V8"/>
<organism evidence="1">
    <name type="scientific">Streptomyces sp. R08</name>
    <dbReference type="NCBI Taxonomy" id="3238624"/>
    <lineage>
        <taxon>Bacteria</taxon>
        <taxon>Bacillati</taxon>
        <taxon>Actinomycetota</taxon>
        <taxon>Actinomycetes</taxon>
        <taxon>Kitasatosporales</taxon>
        <taxon>Streptomycetaceae</taxon>
        <taxon>Streptomyces</taxon>
    </lineage>
</organism>
<sequence length="64" mass="6635">MRRALASGRAGGYERIGDGFAGSHGIIGVQSDTAERTTRCTATWDAALLDDAAVATLFADILGH</sequence>
<dbReference type="EMBL" id="CP163431">
    <property type="protein sequence ID" value="XDQ01643.1"/>
    <property type="molecule type" value="Genomic_DNA"/>
</dbReference>